<dbReference type="AlphaFoldDB" id="A0A6A3AW13"/>
<organism evidence="2 3">
    <name type="scientific">Hibiscus syriacus</name>
    <name type="common">Rose of Sharon</name>
    <dbReference type="NCBI Taxonomy" id="106335"/>
    <lineage>
        <taxon>Eukaryota</taxon>
        <taxon>Viridiplantae</taxon>
        <taxon>Streptophyta</taxon>
        <taxon>Embryophyta</taxon>
        <taxon>Tracheophyta</taxon>
        <taxon>Spermatophyta</taxon>
        <taxon>Magnoliopsida</taxon>
        <taxon>eudicotyledons</taxon>
        <taxon>Gunneridae</taxon>
        <taxon>Pentapetalae</taxon>
        <taxon>rosids</taxon>
        <taxon>malvids</taxon>
        <taxon>Malvales</taxon>
        <taxon>Malvaceae</taxon>
        <taxon>Malvoideae</taxon>
        <taxon>Hibiscus</taxon>
    </lineage>
</organism>
<evidence type="ECO:0000313" key="2">
    <source>
        <dbReference type="EMBL" id="KAE8708954.1"/>
    </source>
</evidence>
<protein>
    <submittedName>
        <fullName evidence="2">Protein LURP-one-related 14-like isoform X3</fullName>
    </submittedName>
</protein>
<keyword evidence="3" id="KW-1185">Reference proteome</keyword>
<sequence>MATGDEMIKVVGERYCVPYTLELVVKKKLQSFSNSHYDVFDTTGNILLRVDGSVWNLQRRRVMTDPAGFPVITLREKGTGKLQQPISWKQEWQIHEGENLDSNNFLFRVKKSSGFHFKSNLDVFLGSRCKKGAGDFRVTGCISSLSIKVRRGNSVIAEVIHSYTWESYKGKESFKIKVYPEVDYAFIVALLVITHENENI</sequence>
<dbReference type="OrthoDB" id="97518at2759"/>
<dbReference type="InterPro" id="IPR007612">
    <property type="entry name" value="LOR"/>
</dbReference>
<dbReference type="SUPFAM" id="SSF54518">
    <property type="entry name" value="Tubby C-terminal domain-like"/>
    <property type="match status" value="1"/>
</dbReference>
<dbReference type="EMBL" id="VEPZ02000937">
    <property type="protein sequence ID" value="KAE8708954.1"/>
    <property type="molecule type" value="Genomic_DNA"/>
</dbReference>
<comment type="caution">
    <text evidence="2">The sequence shown here is derived from an EMBL/GenBank/DDBJ whole genome shotgun (WGS) entry which is preliminary data.</text>
</comment>
<name>A0A6A3AW13_HIBSY</name>
<dbReference type="PANTHER" id="PTHR31087">
    <property type="match status" value="1"/>
</dbReference>
<accession>A0A6A3AW13</accession>
<evidence type="ECO:0000256" key="1">
    <source>
        <dbReference type="ARBA" id="ARBA00005437"/>
    </source>
</evidence>
<dbReference type="Pfam" id="PF04525">
    <property type="entry name" value="LOR"/>
    <property type="match status" value="1"/>
</dbReference>
<reference evidence="2" key="1">
    <citation type="submission" date="2019-09" db="EMBL/GenBank/DDBJ databases">
        <title>Draft genome information of white flower Hibiscus syriacus.</title>
        <authorList>
            <person name="Kim Y.-M."/>
        </authorList>
    </citation>
    <scope>NUCLEOTIDE SEQUENCE [LARGE SCALE GENOMIC DNA]</scope>
    <source>
        <strain evidence="2">YM2019G1</strain>
    </source>
</reference>
<comment type="similarity">
    <text evidence="1">Belongs to the LOR family.</text>
</comment>
<dbReference type="PANTHER" id="PTHR31087:SF17">
    <property type="entry name" value="PROTEIN LURP-ONE-RELATED 14-RELATED"/>
    <property type="match status" value="1"/>
</dbReference>
<proteinExistence type="inferred from homology"/>
<dbReference type="Proteomes" id="UP000436088">
    <property type="component" value="Unassembled WGS sequence"/>
</dbReference>
<dbReference type="Gene3D" id="2.40.160.200">
    <property type="entry name" value="LURP1-related"/>
    <property type="match status" value="1"/>
</dbReference>
<dbReference type="InterPro" id="IPR038595">
    <property type="entry name" value="LOR_sf"/>
</dbReference>
<evidence type="ECO:0000313" key="3">
    <source>
        <dbReference type="Proteomes" id="UP000436088"/>
    </source>
</evidence>
<dbReference type="InterPro" id="IPR025659">
    <property type="entry name" value="Tubby-like_C"/>
</dbReference>
<gene>
    <name evidence="2" type="ORF">F3Y22_tig00110332pilonHSYRG00619</name>
</gene>